<dbReference type="STRING" id="1302687.SAMN05444267_10052"/>
<evidence type="ECO:0000256" key="1">
    <source>
        <dbReference type="SAM" id="Phobius"/>
    </source>
</evidence>
<keyword evidence="1" id="KW-0472">Membrane</keyword>
<dbReference type="EMBL" id="FRAV01000005">
    <property type="protein sequence ID" value="SHK52842.1"/>
    <property type="molecule type" value="Genomic_DNA"/>
</dbReference>
<dbReference type="AlphaFoldDB" id="A0A1M6T714"/>
<dbReference type="OrthoDB" id="582675at2"/>
<dbReference type="RefSeq" id="WP_073291165.1">
    <property type="nucleotide sequence ID" value="NZ_FRAV01000005.1"/>
</dbReference>
<evidence type="ECO:0000313" key="3">
    <source>
        <dbReference type="Proteomes" id="UP000184364"/>
    </source>
</evidence>
<name>A0A1M6T714_9FLAO</name>
<feature type="transmembrane region" description="Helical" evidence="1">
    <location>
        <begin position="43"/>
        <end position="66"/>
    </location>
</feature>
<accession>A0A1M6T714</accession>
<sequence>MSSKTFHETSRFPLFIVGILIFQFIVTTFILTKNGEFDMTIVYITVPLILLFTFSLFTLNLTTSYFEYSFFPFTFKSKKIEWSEIKKIQIVKTNPLFDFGGWGIRLSGKYGKSFIMGNKDIIFLQLKNGKKRSFSIKDKEKLMDFFNENNISYEKH</sequence>
<proteinExistence type="predicted"/>
<keyword evidence="3" id="KW-1185">Reference proteome</keyword>
<keyword evidence="1" id="KW-1133">Transmembrane helix</keyword>
<reference evidence="3" key="1">
    <citation type="submission" date="2016-11" db="EMBL/GenBank/DDBJ databases">
        <authorList>
            <person name="Varghese N."/>
            <person name="Submissions S."/>
        </authorList>
    </citation>
    <scope>NUCLEOTIDE SEQUENCE [LARGE SCALE GENOMIC DNA]</scope>
    <source>
        <strain evidence="3">DSM 26899</strain>
    </source>
</reference>
<protein>
    <submittedName>
        <fullName evidence="2">Uncharacterized protein</fullName>
    </submittedName>
</protein>
<gene>
    <name evidence="2" type="ORF">SAMN05444267_10052</name>
</gene>
<feature type="transmembrane region" description="Helical" evidence="1">
    <location>
        <begin position="12"/>
        <end position="31"/>
    </location>
</feature>
<evidence type="ECO:0000313" key="2">
    <source>
        <dbReference type="EMBL" id="SHK52842.1"/>
    </source>
</evidence>
<dbReference type="Proteomes" id="UP000184364">
    <property type="component" value="Unassembled WGS sequence"/>
</dbReference>
<organism evidence="2 3">
    <name type="scientific">Chryseobacterium polytrichastri</name>
    <dbReference type="NCBI Taxonomy" id="1302687"/>
    <lineage>
        <taxon>Bacteria</taxon>
        <taxon>Pseudomonadati</taxon>
        <taxon>Bacteroidota</taxon>
        <taxon>Flavobacteriia</taxon>
        <taxon>Flavobacteriales</taxon>
        <taxon>Weeksellaceae</taxon>
        <taxon>Chryseobacterium group</taxon>
        <taxon>Chryseobacterium</taxon>
    </lineage>
</organism>
<keyword evidence="1" id="KW-0812">Transmembrane</keyword>